<evidence type="ECO:0000313" key="3">
    <source>
        <dbReference type="Proteomes" id="UP001049176"/>
    </source>
</evidence>
<name>A0A9P7UPN4_9AGAR</name>
<protein>
    <submittedName>
        <fullName evidence="2">Uncharacterized protein</fullName>
    </submittedName>
</protein>
<dbReference type="KEGG" id="more:E1B28_011148"/>
<keyword evidence="1" id="KW-0812">Transmembrane</keyword>
<accession>A0A9P7UPN4</accession>
<keyword evidence="1" id="KW-1133">Transmembrane helix</keyword>
<evidence type="ECO:0000313" key="2">
    <source>
        <dbReference type="EMBL" id="KAG7089463.1"/>
    </source>
</evidence>
<gene>
    <name evidence="2" type="ORF">E1B28_011148</name>
</gene>
<dbReference type="OrthoDB" id="76567at2759"/>
<dbReference type="RefSeq" id="XP_043005933.1">
    <property type="nucleotide sequence ID" value="XM_043156148.1"/>
</dbReference>
<organism evidence="2 3">
    <name type="scientific">Marasmius oreades</name>
    <name type="common">fairy-ring Marasmius</name>
    <dbReference type="NCBI Taxonomy" id="181124"/>
    <lineage>
        <taxon>Eukaryota</taxon>
        <taxon>Fungi</taxon>
        <taxon>Dikarya</taxon>
        <taxon>Basidiomycota</taxon>
        <taxon>Agaricomycotina</taxon>
        <taxon>Agaricomycetes</taxon>
        <taxon>Agaricomycetidae</taxon>
        <taxon>Agaricales</taxon>
        <taxon>Marasmiineae</taxon>
        <taxon>Marasmiaceae</taxon>
        <taxon>Marasmius</taxon>
    </lineage>
</organism>
<dbReference type="AlphaFoldDB" id="A0A9P7UPN4"/>
<dbReference type="Proteomes" id="UP001049176">
    <property type="component" value="Chromosome 7"/>
</dbReference>
<comment type="caution">
    <text evidence="2">The sequence shown here is derived from an EMBL/GenBank/DDBJ whole genome shotgun (WGS) entry which is preliminary data.</text>
</comment>
<dbReference type="GeneID" id="66080223"/>
<sequence length="127" mass="14415">MSRTRYTAIVIIIPGTLHAVGAPAMRYLVQEVFRAASPSVPFMKLLYDRGYPRAKVTKRTGVEKGKEPDMCWAPAKRCRELYGSVVLEVGVSQSYPDLVLVDTQEWFEDHPEIITVFIFKIHVMSLV</sequence>
<keyword evidence="1" id="KW-0472">Membrane</keyword>
<proteinExistence type="predicted"/>
<keyword evidence="3" id="KW-1185">Reference proteome</keyword>
<dbReference type="EMBL" id="CM032187">
    <property type="protein sequence ID" value="KAG7089463.1"/>
    <property type="molecule type" value="Genomic_DNA"/>
</dbReference>
<evidence type="ECO:0000256" key="1">
    <source>
        <dbReference type="SAM" id="Phobius"/>
    </source>
</evidence>
<feature type="transmembrane region" description="Helical" evidence="1">
    <location>
        <begin position="6"/>
        <end position="29"/>
    </location>
</feature>
<reference evidence="2" key="1">
    <citation type="journal article" date="2021" name="Genome Biol. Evol.">
        <title>The assembled and annotated genome of the fairy-ring fungus Marasmius oreades.</title>
        <authorList>
            <person name="Hiltunen M."/>
            <person name="Ament-Velasquez S.L."/>
            <person name="Johannesson H."/>
        </authorList>
    </citation>
    <scope>NUCLEOTIDE SEQUENCE</scope>
    <source>
        <strain evidence="2">03SP1</strain>
    </source>
</reference>